<evidence type="ECO:0000313" key="3">
    <source>
        <dbReference type="EMBL" id="KHJ65385.1"/>
    </source>
</evidence>
<evidence type="ECO:0000313" key="4">
    <source>
        <dbReference type="Proteomes" id="UP000030853"/>
    </source>
</evidence>
<keyword evidence="1" id="KW-0175">Coiled coil</keyword>
<dbReference type="SUPFAM" id="SSF47413">
    <property type="entry name" value="lambda repressor-like DNA-binding domains"/>
    <property type="match status" value="1"/>
</dbReference>
<reference evidence="3 4" key="1">
    <citation type="submission" date="2014-11" db="EMBL/GenBank/DDBJ databases">
        <title>Genome sequencing of Pantoea rodasii ND03.</title>
        <authorList>
            <person name="Muhamad Yunos N.Y."/>
            <person name="Chan K.-G."/>
        </authorList>
    </citation>
    <scope>NUCLEOTIDE SEQUENCE [LARGE SCALE GENOMIC DNA]</scope>
    <source>
        <strain evidence="3 4">ND03</strain>
    </source>
</reference>
<protein>
    <submittedName>
        <fullName evidence="3">XRE family transcriptional regulator</fullName>
    </submittedName>
</protein>
<gene>
    <name evidence="3" type="ORF">QU24_24900</name>
</gene>
<name>A0A0B1R2R8_9GAMM</name>
<comment type="caution">
    <text evidence="3">The sequence shown here is derived from an EMBL/GenBank/DDBJ whole genome shotgun (WGS) entry which is preliminary data.</text>
</comment>
<organism evidence="3 4">
    <name type="scientific">Pantoea rodasii</name>
    <dbReference type="NCBI Taxonomy" id="1076549"/>
    <lineage>
        <taxon>Bacteria</taxon>
        <taxon>Pseudomonadati</taxon>
        <taxon>Pseudomonadota</taxon>
        <taxon>Gammaproteobacteria</taxon>
        <taxon>Enterobacterales</taxon>
        <taxon>Erwiniaceae</taxon>
        <taxon>Pantoea</taxon>
    </lineage>
</organism>
<dbReference type="InterPro" id="IPR039554">
    <property type="entry name" value="HigA2-like_HTH"/>
</dbReference>
<evidence type="ECO:0000259" key="2">
    <source>
        <dbReference type="Pfam" id="PF13744"/>
    </source>
</evidence>
<dbReference type="EMBL" id="JTJJ01000136">
    <property type="protein sequence ID" value="KHJ65385.1"/>
    <property type="molecule type" value="Genomic_DNA"/>
</dbReference>
<dbReference type="Proteomes" id="UP000030853">
    <property type="component" value="Unassembled WGS sequence"/>
</dbReference>
<sequence>MKDKIDTQSRHVTKVGGNIFADLGFESAEADTLLAQSREEINRADELKKQLMAAIAEWISVSGYKQIEAAKIMHVSRPRVSDVVNQKTEKFTIDSLVGMVTAMGKKVQLSVE</sequence>
<feature type="domain" description="HigA2-like helix-turn-helix" evidence="2">
    <location>
        <begin position="46"/>
        <end position="112"/>
    </location>
</feature>
<dbReference type="GO" id="GO:0003677">
    <property type="term" value="F:DNA binding"/>
    <property type="evidence" value="ECO:0007669"/>
    <property type="project" value="InterPro"/>
</dbReference>
<dbReference type="AlphaFoldDB" id="A0A0B1R2R8"/>
<dbReference type="RefSeq" id="WP_039336748.1">
    <property type="nucleotide sequence ID" value="NZ_JTJJ01000136.1"/>
</dbReference>
<dbReference type="Gene3D" id="1.10.260.40">
    <property type="entry name" value="lambda repressor-like DNA-binding domains"/>
    <property type="match status" value="1"/>
</dbReference>
<accession>A0A0B1R2R8</accession>
<dbReference type="InterPro" id="IPR010982">
    <property type="entry name" value="Lambda_DNA-bd_dom_sf"/>
</dbReference>
<evidence type="ECO:0000256" key="1">
    <source>
        <dbReference type="SAM" id="Coils"/>
    </source>
</evidence>
<dbReference type="Pfam" id="PF13744">
    <property type="entry name" value="HTH_37"/>
    <property type="match status" value="1"/>
</dbReference>
<proteinExistence type="predicted"/>
<feature type="coiled-coil region" evidence="1">
    <location>
        <begin position="30"/>
        <end position="57"/>
    </location>
</feature>